<dbReference type="GO" id="GO:0016531">
    <property type="term" value="F:copper chaperone activity"/>
    <property type="evidence" value="ECO:0007669"/>
    <property type="project" value="InterPro"/>
</dbReference>
<dbReference type="OrthoDB" id="270009at2759"/>
<dbReference type="CDD" id="cd02968">
    <property type="entry name" value="SCO"/>
    <property type="match status" value="1"/>
</dbReference>
<evidence type="ECO:0000256" key="7">
    <source>
        <dbReference type="ARBA" id="ARBA00023136"/>
    </source>
</evidence>
<keyword evidence="11" id="KW-0812">Transmembrane</keyword>
<dbReference type="GO" id="GO:0033617">
    <property type="term" value="P:mitochondrial respiratory chain complex IV assembly"/>
    <property type="evidence" value="ECO:0007669"/>
    <property type="project" value="TreeGrafter"/>
</dbReference>
<evidence type="ECO:0000256" key="9">
    <source>
        <dbReference type="PIRSR" id="PIRSR037736-1"/>
    </source>
</evidence>
<dbReference type="InParanoid" id="A0A6P8HL88"/>
<sequence>MKILGYRNLQAIIHTCLRSNILYVQSLKVPSRFISRACFPRSSLNPRTSRSILQRAESGPHKDQAFVRSSKRGPISWTSFVLFALAGGGVVYYVKYLKEEKEKEKEKEKQKSIGKVALGGPFDLIDNTGKPVTDKDFRGKWLLIYFGFTHCPDICPDELEKMAQAIDASDKATKGKVKEELQPLFITVDPRRDDPKAITEYLKEFHPKLIGLTGPVEKVKEVCKSYRVYFSAGPADDDDDYIVDHTIIQYLVNPDGEFMEYFGQNKDASQIAASIINHMLKYSLSK</sequence>
<evidence type="ECO:0000256" key="1">
    <source>
        <dbReference type="ARBA" id="ARBA00004273"/>
    </source>
</evidence>
<evidence type="ECO:0000313" key="13">
    <source>
        <dbReference type="RefSeq" id="XP_031553432.1"/>
    </source>
</evidence>
<accession>A0A6P8HL88</accession>
<evidence type="ECO:0000256" key="10">
    <source>
        <dbReference type="PIRSR" id="PIRSR603782-2"/>
    </source>
</evidence>
<evidence type="ECO:0000256" key="3">
    <source>
        <dbReference type="ARBA" id="ARBA00022723"/>
    </source>
</evidence>
<evidence type="ECO:0000256" key="11">
    <source>
        <dbReference type="SAM" id="Phobius"/>
    </source>
</evidence>
<feature type="binding site" evidence="9">
    <location>
        <position position="155"/>
    </location>
    <ligand>
        <name>Cu cation</name>
        <dbReference type="ChEBI" id="CHEBI:23378"/>
    </ligand>
</feature>
<keyword evidence="11" id="KW-1133">Transmembrane helix</keyword>
<dbReference type="PANTHER" id="PTHR12151:SF5">
    <property type="entry name" value="AT19154P"/>
    <property type="match status" value="1"/>
</dbReference>
<dbReference type="RefSeq" id="XP_031553432.1">
    <property type="nucleotide sequence ID" value="XM_031697572.1"/>
</dbReference>
<dbReference type="InterPro" id="IPR036249">
    <property type="entry name" value="Thioredoxin-like_sf"/>
</dbReference>
<dbReference type="InterPro" id="IPR003782">
    <property type="entry name" value="SCO1/SenC"/>
</dbReference>
<reference evidence="13" key="1">
    <citation type="submission" date="2025-08" db="UniProtKB">
        <authorList>
            <consortium name="RefSeq"/>
        </authorList>
    </citation>
    <scope>IDENTIFICATION</scope>
    <source>
        <tissue evidence="13">Tentacle</tissue>
    </source>
</reference>
<dbReference type="FunCoup" id="A0A6P8HL88">
    <property type="interactions" value="1506"/>
</dbReference>
<comment type="similarity">
    <text evidence="2 8">Belongs to the SCO1/2 family.</text>
</comment>
<proteinExistence type="inferred from homology"/>
<dbReference type="PANTHER" id="PTHR12151">
    <property type="entry name" value="ELECTRON TRANSPORT PROTIN SCO1/SENC FAMILY MEMBER"/>
    <property type="match status" value="1"/>
</dbReference>
<dbReference type="KEGG" id="aten:116290522"/>
<keyword evidence="10" id="KW-1015">Disulfide bond</keyword>
<keyword evidence="3 8" id="KW-0479">Metal-binding</keyword>
<comment type="subcellular location">
    <subcellularLocation>
        <location evidence="1 8">Mitochondrion inner membrane</location>
    </subcellularLocation>
</comment>
<evidence type="ECO:0000256" key="5">
    <source>
        <dbReference type="ARBA" id="ARBA00023008"/>
    </source>
</evidence>
<protein>
    <submittedName>
        <fullName evidence="13">Protein SCO1 homolog, mitochondrial-like</fullName>
    </submittedName>
</protein>
<dbReference type="PIRSF" id="PIRSF037736">
    <property type="entry name" value="SCO1"/>
    <property type="match status" value="1"/>
</dbReference>
<dbReference type="AlphaFoldDB" id="A0A6P8HL88"/>
<evidence type="ECO:0000313" key="12">
    <source>
        <dbReference type="Proteomes" id="UP000515163"/>
    </source>
</evidence>
<dbReference type="FunFam" id="3.40.30.10:FF:000013">
    <property type="entry name" value="Blast:Protein SCO1 homolog, mitochondrial"/>
    <property type="match status" value="1"/>
</dbReference>
<dbReference type="Proteomes" id="UP000515163">
    <property type="component" value="Unplaced"/>
</dbReference>
<dbReference type="SUPFAM" id="SSF52833">
    <property type="entry name" value="Thioredoxin-like"/>
    <property type="match status" value="1"/>
</dbReference>
<keyword evidence="6 8" id="KW-0496">Mitochondrion</keyword>
<dbReference type="GO" id="GO:0006878">
    <property type="term" value="P:intracellular copper ion homeostasis"/>
    <property type="evidence" value="ECO:0007669"/>
    <property type="project" value="UniProtKB-UniRule"/>
</dbReference>
<feature type="disulfide bond" description="Redox-active" evidence="10">
    <location>
        <begin position="151"/>
        <end position="155"/>
    </location>
</feature>
<evidence type="ECO:0000256" key="2">
    <source>
        <dbReference type="ARBA" id="ARBA00010996"/>
    </source>
</evidence>
<dbReference type="InterPro" id="IPR017276">
    <property type="entry name" value="Synth_of_cyt-c-oxidase_Sco1/2"/>
</dbReference>
<dbReference type="GO" id="GO:0005743">
    <property type="term" value="C:mitochondrial inner membrane"/>
    <property type="evidence" value="ECO:0007669"/>
    <property type="project" value="UniProtKB-SubCell"/>
</dbReference>
<comment type="subunit">
    <text evidence="8">Homodimer.</text>
</comment>
<feature type="binding site" evidence="9">
    <location>
        <position position="245"/>
    </location>
    <ligand>
        <name>Cu cation</name>
        <dbReference type="ChEBI" id="CHEBI:23378"/>
    </ligand>
</feature>
<dbReference type="Pfam" id="PF02630">
    <property type="entry name" value="SCO1-SenC"/>
    <property type="match status" value="1"/>
</dbReference>
<organism evidence="12 13">
    <name type="scientific">Actinia tenebrosa</name>
    <name type="common">Australian red waratah sea anemone</name>
    <dbReference type="NCBI Taxonomy" id="6105"/>
    <lineage>
        <taxon>Eukaryota</taxon>
        <taxon>Metazoa</taxon>
        <taxon>Cnidaria</taxon>
        <taxon>Anthozoa</taxon>
        <taxon>Hexacorallia</taxon>
        <taxon>Actiniaria</taxon>
        <taxon>Actiniidae</taxon>
        <taxon>Actinia</taxon>
    </lineage>
</organism>
<keyword evidence="12" id="KW-1185">Reference proteome</keyword>
<keyword evidence="4 8" id="KW-0999">Mitochondrion inner membrane</keyword>
<comment type="function">
    <text evidence="8">Copper metallochaperone essential for the synthesis and maturation of cytochrome c oxidase subunit II (MT-CO2/COX2) by facilitating the incorporation of copper into the Cu(A) site of MT-CO2/COX2.</text>
</comment>
<dbReference type="Gene3D" id="3.40.30.10">
    <property type="entry name" value="Glutaredoxin"/>
    <property type="match status" value="1"/>
</dbReference>
<dbReference type="GO" id="GO:0005507">
    <property type="term" value="F:copper ion binding"/>
    <property type="evidence" value="ECO:0007669"/>
    <property type="project" value="InterPro"/>
</dbReference>
<gene>
    <name evidence="13" type="primary">LOC116290522</name>
</gene>
<evidence type="ECO:0000256" key="6">
    <source>
        <dbReference type="ARBA" id="ARBA00023128"/>
    </source>
</evidence>
<keyword evidence="5 8" id="KW-0186">Copper</keyword>
<feature type="transmembrane region" description="Helical" evidence="11">
    <location>
        <begin position="75"/>
        <end position="94"/>
    </location>
</feature>
<name>A0A6P8HL88_ACTTE</name>
<dbReference type="GeneID" id="116290522"/>
<evidence type="ECO:0000256" key="4">
    <source>
        <dbReference type="ARBA" id="ARBA00022792"/>
    </source>
</evidence>
<keyword evidence="7 11" id="KW-0472">Membrane</keyword>
<evidence type="ECO:0000256" key="8">
    <source>
        <dbReference type="PIRNR" id="PIRNR037736"/>
    </source>
</evidence>
<feature type="binding site" evidence="9">
    <location>
        <position position="151"/>
    </location>
    <ligand>
        <name>Cu cation</name>
        <dbReference type="ChEBI" id="CHEBI:23378"/>
    </ligand>
</feature>
<keyword evidence="8" id="KW-0143">Chaperone</keyword>